<dbReference type="Pfam" id="PF03787">
    <property type="entry name" value="RAMPs"/>
    <property type="match status" value="1"/>
</dbReference>
<sequence>MRPLHQPLYGQQGEKAVKSPKNPDRKEEHPGLWYDKFCHQWSRVHDRRRRVEEFWWLGGTGKKKWMEEVVGKPGHEKPVGEKGRITEATCRLRQLVENRSGRWLYMKTTSRWVTGLGRPHPVENGFAWHPTLGTPYLPGSSVKGMVRAWAKECGKEADKIRRWLGPEPEENRRKVGEWIFFDALPLEPVELEVDIMTPHYGAYYDRPEKNPPFDGYHPVPIPFLTVAKDQKFVFAVAPRQATAGTEENGKEILNWIKEALEWMGAGAKTAVGYGRFEKDDEKKEEEEKKRQEEQKQAGIQREREKLPKIKREMMEDGYDGDHDRFMEAMKHKWLPRLSKETPMKERVEIAGYLKEWYQKHKPGYWEKPKNSKNKEKVSQIKAVLQERT</sequence>
<evidence type="ECO:0000256" key="2">
    <source>
        <dbReference type="SAM" id="MobiDB-lite"/>
    </source>
</evidence>
<keyword evidence="5" id="KW-1185">Reference proteome</keyword>
<organism evidence="4 5">
    <name type="scientific">Paludifilum halophilum</name>
    <dbReference type="NCBI Taxonomy" id="1642702"/>
    <lineage>
        <taxon>Bacteria</taxon>
        <taxon>Bacillati</taxon>
        <taxon>Bacillota</taxon>
        <taxon>Bacilli</taxon>
        <taxon>Bacillales</taxon>
        <taxon>Thermoactinomycetaceae</taxon>
        <taxon>Paludifilum</taxon>
    </lineage>
</organism>
<feature type="region of interest" description="Disordered" evidence="2">
    <location>
        <begin position="363"/>
        <end position="388"/>
    </location>
</feature>
<dbReference type="PANTHER" id="PTHR39965">
    <property type="entry name" value="CRISPR SYSTEM CMR SUBUNIT CMR6"/>
    <property type="match status" value="1"/>
</dbReference>
<proteinExistence type="predicted"/>
<evidence type="ECO:0000313" key="5">
    <source>
        <dbReference type="Proteomes" id="UP000215459"/>
    </source>
</evidence>
<feature type="region of interest" description="Disordered" evidence="2">
    <location>
        <begin position="277"/>
        <end position="302"/>
    </location>
</feature>
<dbReference type="InterPro" id="IPR005537">
    <property type="entry name" value="RAMP_III_fam"/>
</dbReference>
<dbReference type="InterPro" id="IPR010172">
    <property type="entry name" value="CRISPR-assoc_prot_TM1791"/>
</dbReference>
<gene>
    <name evidence="4" type="primary">cmr6</name>
    <name evidence="4" type="ORF">CHM34_15970</name>
</gene>
<dbReference type="NCBIfam" id="TIGR01898">
    <property type="entry name" value="cas_TM1791_cmr6"/>
    <property type="match status" value="1"/>
</dbReference>
<accession>A0A235B2Q7</accession>
<dbReference type="AlphaFoldDB" id="A0A235B2Q7"/>
<reference evidence="4 5" key="1">
    <citation type="submission" date="2017-07" db="EMBL/GenBank/DDBJ databases">
        <title>The genome sequence of Paludifilum halophilum highlights mechanisms for microbial adaptation to high salt environemnts.</title>
        <authorList>
            <person name="Belbahri L."/>
        </authorList>
    </citation>
    <scope>NUCLEOTIDE SEQUENCE [LARGE SCALE GENOMIC DNA]</scope>
    <source>
        <strain evidence="4 5">DSM 102817</strain>
    </source>
</reference>
<comment type="caution">
    <text evidence="4">The sequence shown here is derived from an EMBL/GenBank/DDBJ whole genome shotgun (WGS) entry which is preliminary data.</text>
</comment>
<dbReference type="OrthoDB" id="9813956at2"/>
<protein>
    <submittedName>
        <fullName evidence="4">Type III-B CRISPR module RAMP protein Cmr6</fullName>
    </submittedName>
</protein>
<evidence type="ECO:0000256" key="1">
    <source>
        <dbReference type="ARBA" id="ARBA00023118"/>
    </source>
</evidence>
<feature type="domain" description="CRISPR type III-associated protein" evidence="3">
    <location>
        <begin position="106"/>
        <end position="277"/>
    </location>
</feature>
<dbReference type="RefSeq" id="WP_094265602.1">
    <property type="nucleotide sequence ID" value="NZ_NOWF01000011.1"/>
</dbReference>
<dbReference type="Proteomes" id="UP000215459">
    <property type="component" value="Unassembled WGS sequence"/>
</dbReference>
<dbReference type="PANTHER" id="PTHR39965:SF1">
    <property type="entry name" value="CRISPR SYSTEM CMR SUBUNIT CMR6"/>
    <property type="match status" value="1"/>
</dbReference>
<name>A0A235B2Q7_9BACL</name>
<feature type="compositionally biased region" description="Basic and acidic residues" evidence="2">
    <location>
        <begin position="15"/>
        <end position="29"/>
    </location>
</feature>
<evidence type="ECO:0000313" key="4">
    <source>
        <dbReference type="EMBL" id="OYD06588.1"/>
    </source>
</evidence>
<evidence type="ECO:0000259" key="3">
    <source>
        <dbReference type="Pfam" id="PF03787"/>
    </source>
</evidence>
<dbReference type="GO" id="GO:0051607">
    <property type="term" value="P:defense response to virus"/>
    <property type="evidence" value="ECO:0007669"/>
    <property type="project" value="UniProtKB-KW"/>
</dbReference>
<feature type="region of interest" description="Disordered" evidence="2">
    <location>
        <begin position="1"/>
        <end position="29"/>
    </location>
</feature>
<dbReference type="EMBL" id="NOWF01000011">
    <property type="protein sequence ID" value="OYD06588.1"/>
    <property type="molecule type" value="Genomic_DNA"/>
</dbReference>
<keyword evidence="1" id="KW-0051">Antiviral defense</keyword>